<dbReference type="InterPro" id="IPR003918">
    <property type="entry name" value="NADH_UbQ_OxRdtase"/>
</dbReference>
<gene>
    <name evidence="10" type="ORF">N180_09070</name>
</gene>
<keyword evidence="6 8" id="KW-0472">Membrane</keyword>
<feature type="transmembrane region" description="Helical" evidence="8">
    <location>
        <begin position="299"/>
        <end position="319"/>
    </location>
</feature>
<keyword evidence="5 8" id="KW-1133">Transmembrane helix</keyword>
<name>A0A081PJZ4_9SPHI</name>
<organism evidence="10 11">
    <name type="scientific">Pedobacter antarcticus 4BY</name>
    <dbReference type="NCBI Taxonomy" id="1358423"/>
    <lineage>
        <taxon>Bacteria</taxon>
        <taxon>Pseudomonadati</taxon>
        <taxon>Bacteroidota</taxon>
        <taxon>Sphingobacteriia</taxon>
        <taxon>Sphingobacteriales</taxon>
        <taxon>Sphingobacteriaceae</taxon>
        <taxon>Pedobacter</taxon>
    </lineage>
</organism>
<comment type="similarity">
    <text evidence="2">Belongs to the CPA3 antiporters (TC 2.A.63) subunit D family.</text>
</comment>
<feature type="transmembrane region" description="Helical" evidence="8">
    <location>
        <begin position="6"/>
        <end position="24"/>
    </location>
</feature>
<feature type="transmembrane region" description="Helical" evidence="8">
    <location>
        <begin position="240"/>
        <end position="258"/>
    </location>
</feature>
<feature type="transmembrane region" description="Helical" evidence="8">
    <location>
        <begin position="402"/>
        <end position="423"/>
    </location>
</feature>
<evidence type="ECO:0000256" key="6">
    <source>
        <dbReference type="ARBA" id="ARBA00023136"/>
    </source>
</evidence>
<dbReference type="PRINTS" id="PR01437">
    <property type="entry name" value="NUOXDRDTASE4"/>
</dbReference>
<dbReference type="PANTHER" id="PTHR42703:SF1">
    <property type="entry name" value="NA(+)_H(+) ANTIPORTER SUBUNIT D1"/>
    <property type="match status" value="1"/>
</dbReference>
<comment type="subcellular location">
    <subcellularLocation>
        <location evidence="1">Cell membrane</location>
        <topology evidence="1">Multi-pass membrane protein</topology>
    </subcellularLocation>
    <subcellularLocation>
        <location evidence="7">Membrane</location>
        <topology evidence="7">Multi-pass membrane protein</topology>
    </subcellularLocation>
</comment>
<feature type="transmembrane region" description="Helical" evidence="8">
    <location>
        <begin position="163"/>
        <end position="185"/>
    </location>
</feature>
<feature type="transmembrane region" description="Helical" evidence="8">
    <location>
        <begin position="108"/>
        <end position="127"/>
    </location>
</feature>
<dbReference type="PANTHER" id="PTHR42703">
    <property type="entry name" value="NADH DEHYDROGENASE"/>
    <property type="match status" value="1"/>
</dbReference>
<dbReference type="EC" id="1.6.5.3" evidence="10"/>
<evidence type="ECO:0000256" key="1">
    <source>
        <dbReference type="ARBA" id="ARBA00004651"/>
    </source>
</evidence>
<evidence type="ECO:0000256" key="8">
    <source>
        <dbReference type="SAM" id="Phobius"/>
    </source>
</evidence>
<dbReference type="OrthoDB" id="9807568at2"/>
<feature type="transmembrane region" description="Helical" evidence="8">
    <location>
        <begin position="133"/>
        <end position="151"/>
    </location>
</feature>
<sequence>MTDPFIILPVLLHLLTAILLIFCWKKVRAQKIISVAGNLVIVLLAFGLWMKVWNLGILTMQGGGWEAPFGITFAADTLSATLMLLTGIAGLAVAIYSCAGITKNRIQFGYFPIVHFLLMGLNGAFLAGDIFNLYVWFEVIIISSFVLMTLGGRKPQLEGAINYVTMNLLASVIFLTAIGILYGLTGSLNMADLSIKIADIENRELVHVTAILFFVGFGIKSAVFPLYFWLPSSYNTPPSAIAAIFGGLLTKVGIYALMRVFTLIYIPDSFLKGVFLFVAGATLVTGALGALGKTDIRRLLSYLIICHIGYMLAGLALYTEQAMTGALFYLFHDIVIKTNLFLIAGLIYKIAGTYKMSELGGIYRRYPKLSLVMAAVFFSLVGIPPLSGFWPKLYLISESLNSGSYILLASILIASFITMYVIAKLWAEVFWKEPMVVTDLKAAGFDALSNFKKQLLVIPVIALTALTLYMGFGAQHIAVLAERISTELFHHQPYIDAVFEPKN</sequence>
<evidence type="ECO:0000256" key="4">
    <source>
        <dbReference type="ARBA" id="ARBA00022692"/>
    </source>
</evidence>
<evidence type="ECO:0000256" key="2">
    <source>
        <dbReference type="ARBA" id="ARBA00005346"/>
    </source>
</evidence>
<feature type="transmembrane region" description="Helical" evidence="8">
    <location>
        <begin position="31"/>
        <end position="49"/>
    </location>
</feature>
<keyword evidence="11" id="KW-1185">Reference proteome</keyword>
<feature type="transmembrane region" description="Helical" evidence="8">
    <location>
        <begin position="369"/>
        <end position="390"/>
    </location>
</feature>
<feature type="transmembrane region" description="Helical" evidence="8">
    <location>
        <begin position="205"/>
        <end position="228"/>
    </location>
</feature>
<feature type="transmembrane region" description="Helical" evidence="8">
    <location>
        <begin position="69"/>
        <end position="96"/>
    </location>
</feature>
<evidence type="ECO:0000256" key="7">
    <source>
        <dbReference type="RuleBase" id="RU000320"/>
    </source>
</evidence>
<dbReference type="RefSeq" id="WP_037438722.1">
    <property type="nucleotide sequence ID" value="NZ_JNFF01000022.1"/>
</dbReference>
<evidence type="ECO:0000256" key="5">
    <source>
        <dbReference type="ARBA" id="ARBA00022989"/>
    </source>
</evidence>
<dbReference type="Proteomes" id="UP000028007">
    <property type="component" value="Unassembled WGS sequence"/>
</dbReference>
<evidence type="ECO:0000313" key="11">
    <source>
        <dbReference type="Proteomes" id="UP000028007"/>
    </source>
</evidence>
<dbReference type="GO" id="GO:0005886">
    <property type="term" value="C:plasma membrane"/>
    <property type="evidence" value="ECO:0007669"/>
    <property type="project" value="UniProtKB-SubCell"/>
</dbReference>
<feature type="domain" description="NADH:quinone oxidoreductase/Mrp antiporter transmembrane" evidence="9">
    <location>
        <begin position="127"/>
        <end position="418"/>
    </location>
</feature>
<evidence type="ECO:0000313" key="10">
    <source>
        <dbReference type="EMBL" id="KEQ31017.1"/>
    </source>
</evidence>
<keyword evidence="3" id="KW-1003">Cell membrane</keyword>
<dbReference type="EMBL" id="JNFF01000022">
    <property type="protein sequence ID" value="KEQ31017.1"/>
    <property type="molecule type" value="Genomic_DNA"/>
</dbReference>
<dbReference type="AlphaFoldDB" id="A0A081PJZ4"/>
<proteinExistence type="inferred from homology"/>
<dbReference type="GO" id="GO:0008137">
    <property type="term" value="F:NADH dehydrogenase (ubiquinone) activity"/>
    <property type="evidence" value="ECO:0007669"/>
    <property type="project" value="InterPro"/>
</dbReference>
<feature type="transmembrane region" description="Helical" evidence="8">
    <location>
        <begin position="455"/>
        <end position="478"/>
    </location>
</feature>
<dbReference type="Pfam" id="PF00361">
    <property type="entry name" value="Proton_antipo_M"/>
    <property type="match status" value="1"/>
</dbReference>
<feature type="transmembrane region" description="Helical" evidence="8">
    <location>
        <begin position="325"/>
        <end position="348"/>
    </location>
</feature>
<comment type="caution">
    <text evidence="10">The sequence shown here is derived from an EMBL/GenBank/DDBJ whole genome shotgun (WGS) entry which is preliminary data.</text>
</comment>
<evidence type="ECO:0000259" key="9">
    <source>
        <dbReference type="Pfam" id="PF00361"/>
    </source>
</evidence>
<keyword evidence="10" id="KW-0560">Oxidoreductase</keyword>
<accession>A0A081PJZ4</accession>
<dbReference type="InterPro" id="IPR050586">
    <property type="entry name" value="CPA3_Na-H_Antiporter_D"/>
</dbReference>
<reference evidence="10 11" key="1">
    <citation type="journal article" date="1992" name="Int. J. Syst. Bacteriol.">
        <title>Sphingobacterium antarcticus sp. nov. a Psychrotrophic Bacterium from the Soils of Schirmacher Oasis, Antarctica.</title>
        <authorList>
            <person name="Shivaji S."/>
            <person name="Ray M.K."/>
            <person name="Rao N.S."/>
            <person name="Saiserr L."/>
            <person name="Jagannadham M.V."/>
            <person name="Kumar G.S."/>
            <person name="Reddy G."/>
            <person name="Bhargava P.M."/>
        </authorList>
    </citation>
    <scope>NUCLEOTIDE SEQUENCE [LARGE SCALE GENOMIC DNA]</scope>
    <source>
        <strain evidence="10 11">4BY</strain>
    </source>
</reference>
<dbReference type="GO" id="GO:0042773">
    <property type="term" value="P:ATP synthesis coupled electron transport"/>
    <property type="evidence" value="ECO:0007669"/>
    <property type="project" value="InterPro"/>
</dbReference>
<evidence type="ECO:0000256" key="3">
    <source>
        <dbReference type="ARBA" id="ARBA00022475"/>
    </source>
</evidence>
<dbReference type="InterPro" id="IPR001750">
    <property type="entry name" value="ND/Mrp_TM"/>
</dbReference>
<dbReference type="GO" id="GO:0016491">
    <property type="term" value="F:oxidoreductase activity"/>
    <property type="evidence" value="ECO:0007669"/>
    <property type="project" value="UniProtKB-KW"/>
</dbReference>
<dbReference type="eggNOG" id="COG0651">
    <property type="taxonomic scope" value="Bacteria"/>
</dbReference>
<keyword evidence="4 7" id="KW-0812">Transmembrane</keyword>
<feature type="transmembrane region" description="Helical" evidence="8">
    <location>
        <begin position="270"/>
        <end position="292"/>
    </location>
</feature>
<protein>
    <submittedName>
        <fullName evidence="10">Monovalent cation/H+ antiporter subunit D</fullName>
        <ecNumber evidence="10">1.6.5.3</ecNumber>
    </submittedName>
</protein>